<feature type="compositionally biased region" description="Basic residues" evidence="4">
    <location>
        <begin position="515"/>
        <end position="525"/>
    </location>
</feature>
<dbReference type="GO" id="GO:0006974">
    <property type="term" value="P:DNA damage response"/>
    <property type="evidence" value="ECO:0007669"/>
    <property type="project" value="UniProtKB-KW"/>
</dbReference>
<feature type="region of interest" description="Disordered" evidence="4">
    <location>
        <begin position="751"/>
        <end position="776"/>
    </location>
</feature>
<feature type="region of interest" description="Disordered" evidence="4">
    <location>
        <begin position="1"/>
        <end position="25"/>
    </location>
</feature>
<dbReference type="CDD" id="cd17744">
    <property type="entry name" value="BRCT_MDC1_rpt1"/>
    <property type="match status" value="1"/>
</dbReference>
<dbReference type="FunCoup" id="B9RSY3">
    <property type="interactions" value="1449"/>
</dbReference>
<proteinExistence type="predicted"/>
<evidence type="ECO:0000313" key="6">
    <source>
        <dbReference type="EMBL" id="EEF45466.1"/>
    </source>
</evidence>
<evidence type="ECO:0000256" key="3">
    <source>
        <dbReference type="ARBA" id="ARBA00023242"/>
    </source>
</evidence>
<dbReference type="InterPro" id="IPR051579">
    <property type="entry name" value="DDR_Transcriptional_Reg"/>
</dbReference>
<evidence type="ECO:0000256" key="1">
    <source>
        <dbReference type="ARBA" id="ARBA00004123"/>
    </source>
</evidence>
<feature type="region of interest" description="Disordered" evidence="4">
    <location>
        <begin position="379"/>
        <end position="413"/>
    </location>
</feature>
<evidence type="ECO:0000256" key="4">
    <source>
        <dbReference type="SAM" id="MobiDB-lite"/>
    </source>
</evidence>
<dbReference type="PROSITE" id="PS50172">
    <property type="entry name" value="BRCT"/>
    <property type="match status" value="1"/>
</dbReference>
<feature type="region of interest" description="Disordered" evidence="4">
    <location>
        <begin position="186"/>
        <end position="216"/>
    </location>
</feature>
<dbReference type="EMBL" id="EQ973812">
    <property type="protein sequence ID" value="EEF45466.1"/>
    <property type="molecule type" value="Genomic_DNA"/>
</dbReference>
<gene>
    <name evidence="6" type="ORF">RCOM_0679460</name>
</gene>
<reference evidence="7" key="1">
    <citation type="journal article" date="2010" name="Nat. Biotechnol.">
        <title>Draft genome sequence of the oilseed species Ricinus communis.</title>
        <authorList>
            <person name="Chan A.P."/>
            <person name="Crabtree J."/>
            <person name="Zhao Q."/>
            <person name="Lorenzi H."/>
            <person name="Orvis J."/>
            <person name="Puiu D."/>
            <person name="Melake-Berhan A."/>
            <person name="Jones K.M."/>
            <person name="Redman J."/>
            <person name="Chen G."/>
            <person name="Cahoon E.B."/>
            <person name="Gedil M."/>
            <person name="Stanke M."/>
            <person name="Haas B.J."/>
            <person name="Wortman J.R."/>
            <person name="Fraser-Liggett C.M."/>
            <person name="Ravel J."/>
            <person name="Rabinowicz P.D."/>
        </authorList>
    </citation>
    <scope>NUCLEOTIDE SEQUENCE [LARGE SCALE GENOMIC DNA]</scope>
    <source>
        <strain evidence="7">cv. Hale</strain>
    </source>
</reference>
<dbReference type="InterPro" id="IPR036420">
    <property type="entry name" value="BRCT_dom_sf"/>
</dbReference>
<keyword evidence="7" id="KW-1185">Reference proteome</keyword>
<feature type="compositionally biased region" description="Polar residues" evidence="4">
    <location>
        <begin position="753"/>
        <end position="762"/>
    </location>
</feature>
<dbReference type="CDD" id="cd18432">
    <property type="entry name" value="BRCT_PAXIP1_rpt6_like"/>
    <property type="match status" value="1"/>
</dbReference>
<dbReference type="STRING" id="3988.B9RSY3"/>
<keyword evidence="2" id="KW-0227">DNA damage</keyword>
<accession>B9RSY3</accession>
<evidence type="ECO:0000313" key="7">
    <source>
        <dbReference type="Proteomes" id="UP000008311"/>
    </source>
</evidence>
<dbReference type="PANTHER" id="PTHR23196">
    <property type="entry name" value="PAX TRANSCRIPTION ACTIVATION DOMAIN INTERACTING PROTEIN"/>
    <property type="match status" value="1"/>
</dbReference>
<dbReference type="eggNOG" id="KOG2043">
    <property type="taxonomic scope" value="Eukaryota"/>
</dbReference>
<sequence>MGSLQDSDAQIKPFEPNKNSSFTQSNTQLFDSQIFPGEKGVDAHAGQLVQNSVPFSDTVAVEDAFETQVIDLCDETQVLDDPDCFEHMETQVIDGLNSDGEETDKTEVLDDTNELSDGESLRRGKCDSLDVENTSLELTNNRLVEDLDENHISIAAPRFLSVRAASFRVSGLAARRKYLEGINSESSSLLTSNQHSEEDTVKDNGSKTWEEADQVSDEGRYTDEVKGLINRNSCKIGCPTMRKLFDEDFEIEGLASSSNKSVEDEEMLQLPAADDGLAGLSYIDSQEPGESSQANALACVQRLIEENKVLFDNEFDLGKSSKGKSNLISTAKGPQSLAKKANDRGTDRKTRIFDWDDGREDEGGGDIFRRRKEEFLGTRSLGQRSLSKSQMAKGNQLDGYRGNRGKSSVHNEKVVHSDSKIVLHGPKQNDKRAPEADLNIRKNLVNEFDEQSNKATSAGQPEAALTIKDMLEAPNIGLDTQMAAEAMAALFNGNGIPNSDGNDVPGNSEDFLKGSRGRKGKKSSHSKQQSFDKEYDIGVATRNSSKTKKICDKSSKQPSISYQKHSETFRIELDKDLVMTRSKRAKLDAEVLLTNRTNMVGKMPYKMAEKPIESCLLDDFDGCHGTALSGSFSVMKRKLPEEAALAPIAHRTRQALVTSQLRTAEMASSSFEKEMNCPMDVGAVRTTKAGKSVEAAKVLDAKGKSSELVSSQSGELEDLKSKLRTMSSGISCPRRRRSSWQLSVQLDEPCNLDAQSRPSNQPVKIEKSARMPKRSRSTAKFITLADLNTKRKTRSSSTACPDFPSIYPNFDGKSAGSIGTLGSRGASRNCSSSDGTKISKDQMAEKEVKLPDRQTNIFSSLSAEHELNSDNLLKEATEPSKSKCVSPVNFTTSVNAVSPVCIGDESLKRSCQKSLSRSCLMREISSLCATGREPISSPKESRRRRDLSNVRVMFSHHLDEDIIKQQRKIVERLKLATALSITDATHFITDEFVRTRNMLEAIASGKPVVTHLWLENVGRANYYIDEQKYILRDTKKEKEIGFNLPVSLAHACQHPLLEASGRRVLITPKTKPGKDIISSLVKAVSGQAVERVGRSALKDDTIPDDLLILSCEEDYGVCVPFLEKGAAVYSSELLLNGIVIQKLEYERHQLFADHVKRTRSTIWLRKGSDRFIPVTKHK</sequence>
<comment type="subcellular location">
    <subcellularLocation>
        <location evidence="1">Nucleus</location>
    </subcellularLocation>
</comment>
<dbReference type="AlphaFoldDB" id="B9RSY3"/>
<keyword evidence="3" id="KW-0539">Nucleus</keyword>
<dbReference type="InParanoid" id="B9RSY3"/>
<organism evidence="6 7">
    <name type="scientific">Ricinus communis</name>
    <name type="common">Castor bean</name>
    <dbReference type="NCBI Taxonomy" id="3988"/>
    <lineage>
        <taxon>Eukaryota</taxon>
        <taxon>Viridiplantae</taxon>
        <taxon>Streptophyta</taxon>
        <taxon>Embryophyta</taxon>
        <taxon>Tracheophyta</taxon>
        <taxon>Spermatophyta</taxon>
        <taxon>Magnoliopsida</taxon>
        <taxon>eudicotyledons</taxon>
        <taxon>Gunneridae</taxon>
        <taxon>Pentapetalae</taxon>
        <taxon>rosids</taxon>
        <taxon>fabids</taxon>
        <taxon>Malpighiales</taxon>
        <taxon>Euphorbiaceae</taxon>
        <taxon>Acalyphoideae</taxon>
        <taxon>Acalypheae</taxon>
        <taxon>Ricinus</taxon>
    </lineage>
</organism>
<feature type="domain" description="BRCT" evidence="5">
    <location>
        <begin position="974"/>
        <end position="1031"/>
    </location>
</feature>
<dbReference type="Gene3D" id="3.40.50.10190">
    <property type="entry name" value="BRCT domain"/>
    <property type="match status" value="2"/>
</dbReference>
<feature type="compositionally biased region" description="Polar residues" evidence="4">
    <location>
        <begin position="323"/>
        <end position="333"/>
    </location>
</feature>
<feature type="compositionally biased region" description="Basic and acidic residues" evidence="4">
    <location>
        <begin position="195"/>
        <end position="210"/>
    </location>
</feature>
<feature type="compositionally biased region" description="Polar residues" evidence="4">
    <location>
        <begin position="826"/>
        <end position="836"/>
    </location>
</feature>
<dbReference type="Pfam" id="PF16589">
    <property type="entry name" value="BRCT_2"/>
    <property type="match status" value="1"/>
</dbReference>
<name>B9RSY3_RICCO</name>
<dbReference type="Proteomes" id="UP000008311">
    <property type="component" value="Unassembled WGS sequence"/>
</dbReference>
<feature type="region of interest" description="Disordered" evidence="4">
    <location>
        <begin position="322"/>
        <end position="346"/>
    </location>
</feature>
<feature type="region of interest" description="Disordered" evidence="4">
    <location>
        <begin position="822"/>
        <end position="841"/>
    </location>
</feature>
<feature type="region of interest" description="Disordered" evidence="4">
    <location>
        <begin position="497"/>
        <end position="532"/>
    </location>
</feature>
<protein>
    <submittedName>
        <fullName evidence="6">Pax transcription activation domain interacting protein, putative</fullName>
    </submittedName>
</protein>
<dbReference type="InterPro" id="IPR001357">
    <property type="entry name" value="BRCT_dom"/>
</dbReference>
<evidence type="ECO:0000256" key="2">
    <source>
        <dbReference type="ARBA" id="ARBA00022763"/>
    </source>
</evidence>
<dbReference type="SMART" id="SM00292">
    <property type="entry name" value="BRCT"/>
    <property type="match status" value="1"/>
</dbReference>
<feature type="compositionally biased region" description="Polar residues" evidence="4">
    <location>
        <begin position="380"/>
        <end position="393"/>
    </location>
</feature>
<dbReference type="GO" id="GO:0005634">
    <property type="term" value="C:nucleus"/>
    <property type="evidence" value="ECO:0007669"/>
    <property type="project" value="UniProtKB-SubCell"/>
</dbReference>
<evidence type="ECO:0000259" key="5">
    <source>
        <dbReference type="PROSITE" id="PS50172"/>
    </source>
</evidence>
<dbReference type="PANTHER" id="PTHR23196:SF1">
    <property type="entry name" value="PAX-INTERACTING PROTEIN 1"/>
    <property type="match status" value="1"/>
</dbReference>
<dbReference type="SUPFAM" id="SSF52113">
    <property type="entry name" value="BRCT domain"/>
    <property type="match status" value="1"/>
</dbReference>